<dbReference type="Proteomes" id="UP000077381">
    <property type="component" value="Unassembled WGS sequence"/>
</dbReference>
<dbReference type="PATRIC" id="fig|1716141.3.peg.5524"/>
<dbReference type="InterPro" id="IPR003658">
    <property type="entry name" value="Anti-sigma_ant"/>
</dbReference>
<evidence type="ECO:0000313" key="5">
    <source>
        <dbReference type="Proteomes" id="UP000077381"/>
    </source>
</evidence>
<dbReference type="CDD" id="cd07043">
    <property type="entry name" value="STAS_anti-anti-sigma_factors"/>
    <property type="match status" value="1"/>
</dbReference>
<proteinExistence type="inferred from homology"/>
<dbReference type="EMBL" id="LOHS01000111">
    <property type="protein sequence ID" value="OAH11306.1"/>
    <property type="molecule type" value="Genomic_DNA"/>
</dbReference>
<evidence type="ECO:0000256" key="2">
    <source>
        <dbReference type="RuleBase" id="RU003749"/>
    </source>
</evidence>
<gene>
    <name evidence="4" type="ORF">STSP_52540</name>
</gene>
<dbReference type="PANTHER" id="PTHR33495:SF2">
    <property type="entry name" value="ANTI-SIGMA FACTOR ANTAGONIST TM_1081-RELATED"/>
    <property type="match status" value="1"/>
</dbReference>
<comment type="caution">
    <text evidence="4">The sequence shown here is derived from an EMBL/GenBank/DDBJ whole genome shotgun (WGS) entry which is preliminary data.</text>
</comment>
<dbReference type="InterPro" id="IPR058548">
    <property type="entry name" value="MlaB-like_STAS"/>
</dbReference>
<organism evidence="4 5">
    <name type="scientific">Streptomyces jeddahensis</name>
    <dbReference type="NCBI Taxonomy" id="1716141"/>
    <lineage>
        <taxon>Bacteria</taxon>
        <taxon>Bacillati</taxon>
        <taxon>Actinomycetota</taxon>
        <taxon>Actinomycetes</taxon>
        <taxon>Kitasatosporales</taxon>
        <taxon>Streptomycetaceae</taxon>
        <taxon>Streptomyces</taxon>
    </lineage>
</organism>
<evidence type="ECO:0000256" key="1">
    <source>
        <dbReference type="ARBA" id="ARBA00009013"/>
    </source>
</evidence>
<accession>A0A177HKM2</accession>
<feature type="domain" description="STAS" evidence="3">
    <location>
        <begin position="26"/>
        <end position="114"/>
    </location>
</feature>
<protein>
    <recommendedName>
        <fullName evidence="2">Anti-sigma factor antagonist</fullName>
    </recommendedName>
</protein>
<dbReference type="Gene3D" id="3.30.750.24">
    <property type="entry name" value="STAS domain"/>
    <property type="match status" value="1"/>
</dbReference>
<dbReference type="PROSITE" id="PS50801">
    <property type="entry name" value="STAS"/>
    <property type="match status" value="1"/>
</dbReference>
<sequence>MAEKDVPVYDTMHVDLKATGPGRCQVTVTGELDVATTGEARTILRTALDGYRHIVVDLSGLRFCDCSGLSALLAAARNARTVGVELRLRAVPRTLARILRLTGTHRAFTIESVS</sequence>
<comment type="similarity">
    <text evidence="1 2">Belongs to the anti-sigma-factor antagonist family.</text>
</comment>
<dbReference type="SUPFAM" id="SSF52091">
    <property type="entry name" value="SpoIIaa-like"/>
    <property type="match status" value="1"/>
</dbReference>
<dbReference type="InterPro" id="IPR036513">
    <property type="entry name" value="STAS_dom_sf"/>
</dbReference>
<dbReference type="Pfam" id="PF13466">
    <property type="entry name" value="STAS_2"/>
    <property type="match status" value="1"/>
</dbReference>
<dbReference type="RefSeq" id="WP_232789791.1">
    <property type="nucleotide sequence ID" value="NZ_LOHS01000111.1"/>
</dbReference>
<evidence type="ECO:0000259" key="3">
    <source>
        <dbReference type="PROSITE" id="PS50801"/>
    </source>
</evidence>
<dbReference type="STRING" id="1716141.STSP_52540"/>
<dbReference type="PANTHER" id="PTHR33495">
    <property type="entry name" value="ANTI-SIGMA FACTOR ANTAGONIST TM_1081-RELATED-RELATED"/>
    <property type="match status" value="1"/>
</dbReference>
<reference evidence="4 5" key="1">
    <citation type="submission" date="2015-12" db="EMBL/GenBank/DDBJ databases">
        <title>Genome sequence of Streptomyces sp. G25.</title>
        <authorList>
            <person name="Poehlein A."/>
            <person name="Roettig A."/>
            <person name="Hiessl S."/>
            <person name="Hauschild P."/>
            <person name="Schauer J."/>
            <person name="Madkour M.H."/>
            <person name="Al-Ansari A.M."/>
            <person name="Almakishah N.H."/>
            <person name="Steinbuechel A."/>
            <person name="Daniel R."/>
        </authorList>
    </citation>
    <scope>NUCLEOTIDE SEQUENCE [LARGE SCALE GENOMIC DNA]</scope>
    <source>
        <strain evidence="5">G25(2015)</strain>
    </source>
</reference>
<evidence type="ECO:0000313" key="4">
    <source>
        <dbReference type="EMBL" id="OAH11306.1"/>
    </source>
</evidence>
<dbReference type="NCBIfam" id="TIGR00377">
    <property type="entry name" value="ant_ant_sig"/>
    <property type="match status" value="1"/>
</dbReference>
<dbReference type="GO" id="GO:0043856">
    <property type="term" value="F:anti-sigma factor antagonist activity"/>
    <property type="evidence" value="ECO:0007669"/>
    <property type="project" value="InterPro"/>
</dbReference>
<name>A0A177HKM2_9ACTN</name>
<dbReference type="AlphaFoldDB" id="A0A177HKM2"/>
<keyword evidence="5" id="KW-1185">Reference proteome</keyword>
<dbReference type="InterPro" id="IPR002645">
    <property type="entry name" value="STAS_dom"/>
</dbReference>